<gene>
    <name evidence="2" type="ORF">C5167_012270</name>
</gene>
<proteinExistence type="predicted"/>
<name>A0A4Y7J085_PAPSO</name>
<keyword evidence="1" id="KW-0812">Transmembrane</keyword>
<protein>
    <submittedName>
        <fullName evidence="2">Uncharacterized protein</fullName>
    </submittedName>
</protein>
<evidence type="ECO:0000256" key="1">
    <source>
        <dbReference type="SAM" id="Phobius"/>
    </source>
</evidence>
<dbReference type="Proteomes" id="UP000316621">
    <property type="component" value="Chromosome 3"/>
</dbReference>
<feature type="transmembrane region" description="Helical" evidence="1">
    <location>
        <begin position="30"/>
        <end position="50"/>
    </location>
</feature>
<evidence type="ECO:0000313" key="2">
    <source>
        <dbReference type="EMBL" id="RZC53432.1"/>
    </source>
</evidence>
<sequence>MVNQESSNEVKGDRLKEYKRDTNDVTRDCLSLGCLGLFLWMILSGTDIFLRPNHFGIITDSSCIPGSDVIVNLAHSNVLSICAPCLAQLP</sequence>
<reference evidence="2 3" key="1">
    <citation type="journal article" date="2018" name="Science">
        <title>The opium poppy genome and morphinan production.</title>
        <authorList>
            <person name="Guo L."/>
            <person name="Winzer T."/>
            <person name="Yang X."/>
            <person name="Li Y."/>
            <person name="Ning Z."/>
            <person name="He Z."/>
            <person name="Teodor R."/>
            <person name="Lu Y."/>
            <person name="Bowser T.A."/>
            <person name="Graham I.A."/>
            <person name="Ye K."/>
        </authorList>
    </citation>
    <scope>NUCLEOTIDE SEQUENCE [LARGE SCALE GENOMIC DNA]</scope>
    <source>
        <strain evidence="3">cv. HN1</strain>
        <tissue evidence="2">Leaves</tissue>
    </source>
</reference>
<keyword evidence="1" id="KW-0472">Membrane</keyword>
<keyword evidence="3" id="KW-1185">Reference proteome</keyword>
<accession>A0A4Y7J085</accession>
<organism evidence="2 3">
    <name type="scientific">Papaver somniferum</name>
    <name type="common">Opium poppy</name>
    <dbReference type="NCBI Taxonomy" id="3469"/>
    <lineage>
        <taxon>Eukaryota</taxon>
        <taxon>Viridiplantae</taxon>
        <taxon>Streptophyta</taxon>
        <taxon>Embryophyta</taxon>
        <taxon>Tracheophyta</taxon>
        <taxon>Spermatophyta</taxon>
        <taxon>Magnoliopsida</taxon>
        <taxon>Ranunculales</taxon>
        <taxon>Papaveraceae</taxon>
        <taxon>Papaveroideae</taxon>
        <taxon>Papaver</taxon>
    </lineage>
</organism>
<keyword evidence="1" id="KW-1133">Transmembrane helix</keyword>
<dbReference type="EMBL" id="CM010717">
    <property type="protein sequence ID" value="RZC53432.1"/>
    <property type="molecule type" value="Genomic_DNA"/>
</dbReference>
<evidence type="ECO:0000313" key="3">
    <source>
        <dbReference type="Proteomes" id="UP000316621"/>
    </source>
</evidence>
<dbReference type="AlphaFoldDB" id="A0A4Y7J085"/>
<dbReference type="Gramene" id="RZC53432">
    <property type="protein sequence ID" value="RZC53432"/>
    <property type="gene ID" value="C5167_012270"/>
</dbReference>